<reference evidence="1 2" key="1">
    <citation type="submission" date="2021-06" db="EMBL/GenBank/DDBJ databases">
        <authorList>
            <person name="Palmer J.M."/>
        </authorList>
    </citation>
    <scope>NUCLEOTIDE SEQUENCE [LARGE SCALE GENOMIC DNA]</scope>
    <source>
        <strain evidence="1 2">AS_MEX2019</strain>
        <tissue evidence="1">Muscle</tissue>
    </source>
</reference>
<dbReference type="PANTHER" id="PTHR33480:SF5">
    <property type="entry name" value="SI:DKEY-51D8.9"/>
    <property type="match status" value="1"/>
</dbReference>
<gene>
    <name evidence="1" type="ORF">AMECASPLE_038373</name>
</gene>
<evidence type="ECO:0000313" key="2">
    <source>
        <dbReference type="Proteomes" id="UP001469553"/>
    </source>
</evidence>
<protein>
    <submittedName>
        <fullName evidence="1">Uncharacterized protein</fullName>
    </submittedName>
</protein>
<accession>A0ABV0XL90</accession>
<evidence type="ECO:0000313" key="1">
    <source>
        <dbReference type="EMBL" id="MEQ2282225.1"/>
    </source>
</evidence>
<proteinExistence type="predicted"/>
<comment type="caution">
    <text evidence="1">The sequence shown here is derived from an EMBL/GenBank/DDBJ whole genome shotgun (WGS) entry which is preliminary data.</text>
</comment>
<sequence length="134" mass="15393">MAQQSAFCHEISRGVWKLLGPMKQDDVATTVRNDLSIIQFAQSVYNRHGQNPTKYEYIRQKLREIGRLLICLRTEFSVHNLEEDVKPANFQRVVQLVKIVAGFDDENHSYQTPSLALKLGHPLNKCVTLSIVER</sequence>
<dbReference type="Proteomes" id="UP001469553">
    <property type="component" value="Unassembled WGS sequence"/>
</dbReference>
<dbReference type="PANTHER" id="PTHR33480">
    <property type="entry name" value="SET DOMAIN-CONTAINING PROTEIN-RELATED"/>
    <property type="match status" value="1"/>
</dbReference>
<name>A0ABV0XL90_9TELE</name>
<dbReference type="EMBL" id="JAHRIP010007036">
    <property type="protein sequence ID" value="MEQ2282225.1"/>
    <property type="molecule type" value="Genomic_DNA"/>
</dbReference>
<organism evidence="1 2">
    <name type="scientific">Ameca splendens</name>
    <dbReference type="NCBI Taxonomy" id="208324"/>
    <lineage>
        <taxon>Eukaryota</taxon>
        <taxon>Metazoa</taxon>
        <taxon>Chordata</taxon>
        <taxon>Craniata</taxon>
        <taxon>Vertebrata</taxon>
        <taxon>Euteleostomi</taxon>
        <taxon>Actinopterygii</taxon>
        <taxon>Neopterygii</taxon>
        <taxon>Teleostei</taxon>
        <taxon>Neoteleostei</taxon>
        <taxon>Acanthomorphata</taxon>
        <taxon>Ovalentaria</taxon>
        <taxon>Atherinomorphae</taxon>
        <taxon>Cyprinodontiformes</taxon>
        <taxon>Goodeidae</taxon>
        <taxon>Ameca</taxon>
    </lineage>
</organism>
<keyword evidence="2" id="KW-1185">Reference proteome</keyword>